<dbReference type="InterPro" id="IPR000782">
    <property type="entry name" value="FAS1_domain"/>
</dbReference>
<sequence length="180" mass="20063">MVKVSDILRERVYPYSYQEIDSLARAVGWEALLEGDTQITLFAPNDFVLNKLKTTNEFDMLRHITLLNQLVQFHIVPVRLTVEDMRAEARAEGTSTLQLQVESGRLLTVEVGAQILIGGVAIVEPDMLADNGVVHGLDGILVPPGMSLDEFEKPAESQSATIYSPDEFDRFWPNGTFQAE</sequence>
<feature type="domain" description="FAS1" evidence="1">
    <location>
        <begin position="1"/>
        <end position="141"/>
    </location>
</feature>
<protein>
    <recommendedName>
        <fullName evidence="1">FAS1 domain-containing protein</fullName>
    </recommendedName>
</protein>
<evidence type="ECO:0000313" key="2">
    <source>
        <dbReference type="EMBL" id="GHO42358.1"/>
    </source>
</evidence>
<name>A0A8J3MQ85_9CHLR</name>
<comment type="caution">
    <text evidence="2">The sequence shown here is derived from an EMBL/GenBank/DDBJ whole genome shotgun (WGS) entry which is preliminary data.</text>
</comment>
<dbReference type="PANTHER" id="PTHR33985:SF29">
    <property type="entry name" value="FAS1 DOMAIN-CONTAINING PROTEIN"/>
    <property type="match status" value="1"/>
</dbReference>
<organism evidence="2 3">
    <name type="scientific">Ktedonospora formicarum</name>
    <dbReference type="NCBI Taxonomy" id="2778364"/>
    <lineage>
        <taxon>Bacteria</taxon>
        <taxon>Bacillati</taxon>
        <taxon>Chloroflexota</taxon>
        <taxon>Ktedonobacteria</taxon>
        <taxon>Ktedonobacterales</taxon>
        <taxon>Ktedonobacteraceae</taxon>
        <taxon>Ktedonospora</taxon>
    </lineage>
</organism>
<dbReference type="EMBL" id="BNJF01000001">
    <property type="protein sequence ID" value="GHO42358.1"/>
    <property type="molecule type" value="Genomic_DNA"/>
</dbReference>
<dbReference type="SUPFAM" id="SSF82153">
    <property type="entry name" value="FAS1 domain"/>
    <property type="match status" value="1"/>
</dbReference>
<accession>A0A8J3MQ85</accession>
<dbReference type="InterPro" id="IPR052806">
    <property type="entry name" value="Fasciclin-like_AGP"/>
</dbReference>
<proteinExistence type="predicted"/>
<dbReference type="PANTHER" id="PTHR33985">
    <property type="entry name" value="OS02G0491300 PROTEIN-RELATED"/>
    <property type="match status" value="1"/>
</dbReference>
<dbReference type="InterPro" id="IPR036378">
    <property type="entry name" value="FAS1_dom_sf"/>
</dbReference>
<dbReference type="SMART" id="SM00554">
    <property type="entry name" value="FAS1"/>
    <property type="match status" value="1"/>
</dbReference>
<evidence type="ECO:0000313" key="3">
    <source>
        <dbReference type="Proteomes" id="UP000612362"/>
    </source>
</evidence>
<dbReference type="Proteomes" id="UP000612362">
    <property type="component" value="Unassembled WGS sequence"/>
</dbReference>
<dbReference type="AlphaFoldDB" id="A0A8J3MQ85"/>
<dbReference type="Pfam" id="PF02469">
    <property type="entry name" value="Fasciclin"/>
    <property type="match status" value="1"/>
</dbReference>
<evidence type="ECO:0000259" key="1">
    <source>
        <dbReference type="PROSITE" id="PS50213"/>
    </source>
</evidence>
<dbReference type="PROSITE" id="PS50213">
    <property type="entry name" value="FAS1"/>
    <property type="match status" value="1"/>
</dbReference>
<gene>
    <name evidence="2" type="ORF">KSX_05210</name>
</gene>
<reference evidence="2" key="1">
    <citation type="submission" date="2020-10" db="EMBL/GenBank/DDBJ databases">
        <title>Taxonomic study of unclassified bacteria belonging to the class Ktedonobacteria.</title>
        <authorList>
            <person name="Yabe S."/>
            <person name="Wang C.M."/>
            <person name="Zheng Y."/>
            <person name="Sakai Y."/>
            <person name="Cavaletti L."/>
            <person name="Monciardini P."/>
            <person name="Donadio S."/>
        </authorList>
    </citation>
    <scope>NUCLEOTIDE SEQUENCE</scope>
    <source>
        <strain evidence="2">SOSP1-1</strain>
    </source>
</reference>
<dbReference type="Gene3D" id="2.30.180.10">
    <property type="entry name" value="FAS1 domain"/>
    <property type="match status" value="1"/>
</dbReference>
<keyword evidence="3" id="KW-1185">Reference proteome</keyword>